<evidence type="ECO:0000313" key="2">
    <source>
        <dbReference type="EMBL" id="KAK4433763.1"/>
    </source>
</evidence>
<accession>A0AAE1YPY3</accession>
<feature type="compositionally biased region" description="Basic and acidic residues" evidence="1">
    <location>
        <begin position="1"/>
        <end position="15"/>
    </location>
</feature>
<comment type="caution">
    <text evidence="2">The sequence shown here is derived from an EMBL/GenBank/DDBJ whole genome shotgun (WGS) entry which is preliminary data.</text>
</comment>
<dbReference type="AlphaFoldDB" id="A0AAE1YPY3"/>
<name>A0AAE1YPY3_9LAMI</name>
<gene>
    <name evidence="2" type="ORF">Salat_0539000</name>
</gene>
<feature type="compositionally biased region" description="Low complexity" evidence="1">
    <location>
        <begin position="99"/>
        <end position="109"/>
    </location>
</feature>
<evidence type="ECO:0000256" key="1">
    <source>
        <dbReference type="SAM" id="MobiDB-lite"/>
    </source>
</evidence>
<evidence type="ECO:0000313" key="3">
    <source>
        <dbReference type="Proteomes" id="UP001293254"/>
    </source>
</evidence>
<proteinExistence type="predicted"/>
<sequence>MATEELAIRAEKESEVESQGSTGKPFVANVGEKGDAAAGGQSGMTELVSELLKLVKTTNIASDPITAFANYTPSTPALADSSPDTNPNQNPSPLPLARLSTPPTALPSLPQMPSPPHVPRSSRRVP</sequence>
<dbReference type="Proteomes" id="UP001293254">
    <property type="component" value="Unassembled WGS sequence"/>
</dbReference>
<keyword evidence="3" id="KW-1185">Reference proteome</keyword>
<reference evidence="2" key="2">
    <citation type="journal article" date="2024" name="Plant">
        <title>Genomic evolution and insights into agronomic trait innovations of Sesamum species.</title>
        <authorList>
            <person name="Miao H."/>
            <person name="Wang L."/>
            <person name="Qu L."/>
            <person name="Liu H."/>
            <person name="Sun Y."/>
            <person name="Le M."/>
            <person name="Wang Q."/>
            <person name="Wei S."/>
            <person name="Zheng Y."/>
            <person name="Lin W."/>
            <person name="Duan Y."/>
            <person name="Cao H."/>
            <person name="Xiong S."/>
            <person name="Wang X."/>
            <person name="Wei L."/>
            <person name="Li C."/>
            <person name="Ma Q."/>
            <person name="Ju M."/>
            <person name="Zhao R."/>
            <person name="Li G."/>
            <person name="Mu C."/>
            <person name="Tian Q."/>
            <person name="Mei H."/>
            <person name="Zhang T."/>
            <person name="Gao T."/>
            <person name="Zhang H."/>
        </authorList>
    </citation>
    <scope>NUCLEOTIDE SEQUENCE</scope>
    <source>
        <strain evidence="2">3651</strain>
    </source>
</reference>
<organism evidence="2 3">
    <name type="scientific">Sesamum alatum</name>
    <dbReference type="NCBI Taxonomy" id="300844"/>
    <lineage>
        <taxon>Eukaryota</taxon>
        <taxon>Viridiplantae</taxon>
        <taxon>Streptophyta</taxon>
        <taxon>Embryophyta</taxon>
        <taxon>Tracheophyta</taxon>
        <taxon>Spermatophyta</taxon>
        <taxon>Magnoliopsida</taxon>
        <taxon>eudicotyledons</taxon>
        <taxon>Gunneridae</taxon>
        <taxon>Pentapetalae</taxon>
        <taxon>asterids</taxon>
        <taxon>lamiids</taxon>
        <taxon>Lamiales</taxon>
        <taxon>Pedaliaceae</taxon>
        <taxon>Sesamum</taxon>
    </lineage>
</organism>
<dbReference type="EMBL" id="JACGWO010000002">
    <property type="protein sequence ID" value="KAK4433763.1"/>
    <property type="molecule type" value="Genomic_DNA"/>
</dbReference>
<feature type="region of interest" description="Disordered" evidence="1">
    <location>
        <begin position="71"/>
        <end position="126"/>
    </location>
</feature>
<reference evidence="2" key="1">
    <citation type="submission" date="2020-06" db="EMBL/GenBank/DDBJ databases">
        <authorList>
            <person name="Li T."/>
            <person name="Hu X."/>
            <person name="Zhang T."/>
            <person name="Song X."/>
            <person name="Zhang H."/>
            <person name="Dai N."/>
            <person name="Sheng W."/>
            <person name="Hou X."/>
            <person name="Wei L."/>
        </authorList>
    </citation>
    <scope>NUCLEOTIDE SEQUENCE</scope>
    <source>
        <strain evidence="2">3651</strain>
        <tissue evidence="2">Leaf</tissue>
    </source>
</reference>
<feature type="compositionally biased region" description="Polar residues" evidence="1">
    <location>
        <begin position="82"/>
        <end position="91"/>
    </location>
</feature>
<feature type="region of interest" description="Disordered" evidence="1">
    <location>
        <begin position="1"/>
        <end position="42"/>
    </location>
</feature>
<protein>
    <submittedName>
        <fullName evidence="2">Uncharacterized protein</fullName>
    </submittedName>
</protein>